<dbReference type="InterPro" id="IPR001645">
    <property type="entry name" value="Folylpolyglutamate_synth"/>
</dbReference>
<dbReference type="InterPro" id="IPR004101">
    <property type="entry name" value="Mur_ligase_C"/>
</dbReference>
<evidence type="ECO:0000256" key="6">
    <source>
        <dbReference type="ARBA" id="ARBA00022741"/>
    </source>
</evidence>
<comment type="similarity">
    <text evidence="2">Belongs to the folylpolyglutamate synthase family.</text>
</comment>
<dbReference type="InterPro" id="IPR036615">
    <property type="entry name" value="Mur_ligase_C_dom_sf"/>
</dbReference>
<dbReference type="Proteomes" id="UP000215374">
    <property type="component" value="Chromosome 1"/>
</dbReference>
<dbReference type="PROSITE" id="PS01011">
    <property type="entry name" value="FOLYLPOLYGLU_SYNT_1"/>
    <property type="match status" value="1"/>
</dbReference>
<dbReference type="GO" id="GO:0004326">
    <property type="term" value="F:tetrahydrofolylpolyglutamate synthase activity"/>
    <property type="evidence" value="ECO:0007669"/>
    <property type="project" value="UniProtKB-EC"/>
</dbReference>
<feature type="domain" description="Mur ligase C-terminal" evidence="12">
    <location>
        <begin position="394"/>
        <end position="519"/>
    </location>
</feature>
<organism evidence="14 15">
    <name type="scientific">Corynebacterium imitans</name>
    <dbReference type="NCBI Taxonomy" id="156978"/>
    <lineage>
        <taxon>Bacteria</taxon>
        <taxon>Bacillati</taxon>
        <taxon>Actinomycetota</taxon>
        <taxon>Actinomycetes</taxon>
        <taxon>Mycobacteriales</taxon>
        <taxon>Corynebacteriaceae</taxon>
        <taxon>Corynebacterium</taxon>
    </lineage>
</organism>
<gene>
    <name evidence="14" type="primary">folC</name>
    <name evidence="14" type="ORF">SAMEA4535761_01926</name>
</gene>
<evidence type="ECO:0000256" key="8">
    <source>
        <dbReference type="ARBA" id="ARBA00022842"/>
    </source>
</evidence>
<dbReference type="OrthoDB" id="9809356at2"/>
<evidence type="ECO:0000256" key="2">
    <source>
        <dbReference type="ARBA" id="ARBA00008276"/>
    </source>
</evidence>
<feature type="region of interest" description="Disordered" evidence="11">
    <location>
        <begin position="1"/>
        <end position="53"/>
    </location>
</feature>
<dbReference type="GO" id="GO:0046872">
    <property type="term" value="F:metal ion binding"/>
    <property type="evidence" value="ECO:0007669"/>
    <property type="project" value="UniProtKB-KW"/>
</dbReference>
<protein>
    <recommendedName>
        <fullName evidence="3">tetrahydrofolate synthase</fullName>
        <ecNumber evidence="3">6.3.2.17</ecNumber>
    </recommendedName>
    <alternativeName>
        <fullName evidence="9">Tetrahydrofolylpolyglutamate synthase</fullName>
    </alternativeName>
</protein>
<evidence type="ECO:0000313" key="14">
    <source>
        <dbReference type="EMBL" id="SNV79715.1"/>
    </source>
</evidence>
<sequence>MTEHDEDTPRERGPYGELHPERDTEFGRLSMTDSGITLNLGGTEQERIEPEPEDGELKHLADLVGVRVGELAGDEASVSEEPFDHAALERLNAELDARAGATDPNPSLDRIAMLLDLLGSPERTLKVIQVAGTNGKTSTARMTASLLRALGHRVGLFTSPELTRVTETIEIDGTEIAPGRLAEIYDELAPYLQLVDAKFATPLSRFEVLVAMAYVAFADAPVDVAVVEVGMGGTWDATNVADADVAAITPIGLDHQGFLGDTLTEIAAQKAGIIKARGADGLGPAENIAVVAEQEPEAMRAVLERAVEVDAIVARAGSEFSVGASTVAVGGQQLDLRGLGGDYNDIFLPLAGAHQAANASLALAAVEAFFGVTREHPLDLDAVREGFDRVRVPGRIERFGTAPVLLVDAAHNPHGVRTLAAALRRDFNYAGLVGVVSIFADKDASAMLTALEPELREVVITQNSSPRAMDAYELAELAYAIFGDDRVRVEAHLPAAIELAREIAEEADEDGMGVMITGSVATAGDARAFLTADAQGGNG</sequence>
<evidence type="ECO:0000256" key="1">
    <source>
        <dbReference type="ARBA" id="ARBA00001946"/>
    </source>
</evidence>
<evidence type="ECO:0000256" key="7">
    <source>
        <dbReference type="ARBA" id="ARBA00022840"/>
    </source>
</evidence>
<keyword evidence="4 14" id="KW-0436">Ligase</keyword>
<dbReference type="RefSeq" id="WP_051904923.1">
    <property type="nucleotide sequence ID" value="NZ_CP009211.1"/>
</dbReference>
<keyword evidence="8" id="KW-0460">Magnesium</keyword>
<dbReference type="AlphaFoldDB" id="A0A240A8N8"/>
<comment type="catalytic activity">
    <reaction evidence="10">
        <text>(6S)-5,6,7,8-tetrahydrofolyl-(gamma-L-Glu)(n) + L-glutamate + ATP = (6S)-5,6,7,8-tetrahydrofolyl-(gamma-L-Glu)(n+1) + ADP + phosphate + H(+)</text>
        <dbReference type="Rhea" id="RHEA:10580"/>
        <dbReference type="Rhea" id="RHEA-COMP:14738"/>
        <dbReference type="Rhea" id="RHEA-COMP:14740"/>
        <dbReference type="ChEBI" id="CHEBI:15378"/>
        <dbReference type="ChEBI" id="CHEBI:29985"/>
        <dbReference type="ChEBI" id="CHEBI:30616"/>
        <dbReference type="ChEBI" id="CHEBI:43474"/>
        <dbReference type="ChEBI" id="CHEBI:141005"/>
        <dbReference type="ChEBI" id="CHEBI:456216"/>
        <dbReference type="EC" id="6.3.2.17"/>
    </reaction>
</comment>
<name>A0A240A8N8_9CORY</name>
<dbReference type="InterPro" id="IPR018109">
    <property type="entry name" value="Folylpolyglutamate_synth_CS"/>
</dbReference>
<dbReference type="GO" id="GO:0008841">
    <property type="term" value="F:dihydrofolate synthase activity"/>
    <property type="evidence" value="ECO:0007669"/>
    <property type="project" value="TreeGrafter"/>
</dbReference>
<feature type="compositionally biased region" description="Basic and acidic residues" evidence="11">
    <location>
        <begin position="1"/>
        <end position="26"/>
    </location>
</feature>
<accession>A0A240A8N8</accession>
<feature type="domain" description="Mur ligase central" evidence="13">
    <location>
        <begin position="130"/>
        <end position="366"/>
    </location>
</feature>
<dbReference type="InterPro" id="IPR036565">
    <property type="entry name" value="Mur-like_cat_sf"/>
</dbReference>
<dbReference type="SUPFAM" id="SSF53623">
    <property type="entry name" value="MurD-like peptide ligases, catalytic domain"/>
    <property type="match status" value="1"/>
</dbReference>
<dbReference type="EC" id="6.3.2.17" evidence="3"/>
<dbReference type="InterPro" id="IPR013221">
    <property type="entry name" value="Mur_ligase_cen"/>
</dbReference>
<keyword evidence="6" id="KW-0547">Nucleotide-binding</keyword>
<dbReference type="NCBIfam" id="TIGR01499">
    <property type="entry name" value="folC"/>
    <property type="match status" value="1"/>
</dbReference>
<evidence type="ECO:0000256" key="11">
    <source>
        <dbReference type="SAM" id="MobiDB-lite"/>
    </source>
</evidence>
<dbReference type="Pfam" id="PF08245">
    <property type="entry name" value="Mur_ligase_M"/>
    <property type="match status" value="1"/>
</dbReference>
<evidence type="ECO:0000256" key="9">
    <source>
        <dbReference type="ARBA" id="ARBA00030592"/>
    </source>
</evidence>
<dbReference type="SUPFAM" id="SSF53244">
    <property type="entry name" value="MurD-like peptide ligases, peptide-binding domain"/>
    <property type="match status" value="1"/>
</dbReference>
<dbReference type="PANTHER" id="PTHR11136">
    <property type="entry name" value="FOLYLPOLYGLUTAMATE SYNTHASE-RELATED"/>
    <property type="match status" value="1"/>
</dbReference>
<dbReference type="Gene3D" id="3.90.190.20">
    <property type="entry name" value="Mur ligase, C-terminal domain"/>
    <property type="match status" value="1"/>
</dbReference>
<evidence type="ECO:0000256" key="10">
    <source>
        <dbReference type="ARBA" id="ARBA00047493"/>
    </source>
</evidence>
<dbReference type="PANTHER" id="PTHR11136:SF0">
    <property type="entry name" value="DIHYDROFOLATE SYNTHETASE-RELATED"/>
    <property type="match status" value="1"/>
</dbReference>
<dbReference type="EMBL" id="LT906467">
    <property type="protein sequence ID" value="SNV79715.1"/>
    <property type="molecule type" value="Genomic_DNA"/>
</dbReference>
<comment type="cofactor">
    <cofactor evidence="1">
        <name>Mg(2+)</name>
        <dbReference type="ChEBI" id="CHEBI:18420"/>
    </cofactor>
</comment>
<evidence type="ECO:0000259" key="12">
    <source>
        <dbReference type="Pfam" id="PF02875"/>
    </source>
</evidence>
<dbReference type="Gene3D" id="3.40.1190.10">
    <property type="entry name" value="Mur-like, catalytic domain"/>
    <property type="match status" value="1"/>
</dbReference>
<keyword evidence="5" id="KW-0479">Metal-binding</keyword>
<feature type="compositionally biased region" description="Basic and acidic residues" evidence="11">
    <location>
        <begin position="44"/>
        <end position="53"/>
    </location>
</feature>
<evidence type="ECO:0000256" key="5">
    <source>
        <dbReference type="ARBA" id="ARBA00022723"/>
    </source>
</evidence>
<dbReference type="Pfam" id="PF02875">
    <property type="entry name" value="Mur_ligase_C"/>
    <property type="match status" value="1"/>
</dbReference>
<keyword evidence="7" id="KW-0067">ATP-binding</keyword>
<dbReference type="FunFam" id="3.40.1190.10:FF:000011">
    <property type="entry name" value="Folylpolyglutamate synthase/dihydrofolate synthase"/>
    <property type="match status" value="1"/>
</dbReference>
<evidence type="ECO:0000313" key="15">
    <source>
        <dbReference type="Proteomes" id="UP000215374"/>
    </source>
</evidence>
<dbReference type="GO" id="GO:0005524">
    <property type="term" value="F:ATP binding"/>
    <property type="evidence" value="ECO:0007669"/>
    <property type="project" value="UniProtKB-KW"/>
</dbReference>
<proteinExistence type="inferred from homology"/>
<dbReference type="GO" id="GO:0005737">
    <property type="term" value="C:cytoplasm"/>
    <property type="evidence" value="ECO:0007669"/>
    <property type="project" value="TreeGrafter"/>
</dbReference>
<evidence type="ECO:0000259" key="13">
    <source>
        <dbReference type="Pfam" id="PF08245"/>
    </source>
</evidence>
<evidence type="ECO:0000256" key="3">
    <source>
        <dbReference type="ARBA" id="ARBA00013025"/>
    </source>
</evidence>
<reference evidence="14 15" key="1">
    <citation type="submission" date="2017-06" db="EMBL/GenBank/DDBJ databases">
        <authorList>
            <consortium name="Pathogen Informatics"/>
        </authorList>
    </citation>
    <scope>NUCLEOTIDE SEQUENCE [LARGE SCALE GENOMIC DNA]</scope>
    <source>
        <strain evidence="14 15">NCTC13015</strain>
    </source>
</reference>
<feature type="compositionally biased region" description="Polar residues" evidence="11">
    <location>
        <begin position="31"/>
        <end position="42"/>
    </location>
</feature>
<evidence type="ECO:0000256" key="4">
    <source>
        <dbReference type="ARBA" id="ARBA00022598"/>
    </source>
</evidence>